<reference evidence="2" key="1">
    <citation type="journal article" date="2019" name="Int. J. Syst. Evol. Microbiol.">
        <title>The Global Catalogue of Microorganisms (GCM) 10K type strain sequencing project: providing services to taxonomists for standard genome sequencing and annotation.</title>
        <authorList>
            <consortium name="The Broad Institute Genomics Platform"/>
            <consortium name="The Broad Institute Genome Sequencing Center for Infectious Disease"/>
            <person name="Wu L."/>
            <person name="Ma J."/>
        </authorList>
    </citation>
    <scope>NUCLEOTIDE SEQUENCE [LARGE SCALE GENOMIC DNA]</scope>
    <source>
        <strain evidence="2">JCM 17906</strain>
    </source>
</reference>
<proteinExistence type="predicted"/>
<name>A0ABP8RW44_9PSEU</name>
<protein>
    <submittedName>
        <fullName evidence="1">Uncharacterized protein</fullName>
    </submittedName>
</protein>
<evidence type="ECO:0000313" key="2">
    <source>
        <dbReference type="Proteomes" id="UP001501598"/>
    </source>
</evidence>
<evidence type="ECO:0000313" key="1">
    <source>
        <dbReference type="EMBL" id="GAA4549697.1"/>
    </source>
</evidence>
<comment type="caution">
    <text evidence="1">The sequence shown here is derived from an EMBL/GenBank/DDBJ whole genome shotgun (WGS) entry which is preliminary data.</text>
</comment>
<accession>A0ABP8RW44</accession>
<gene>
    <name evidence="1" type="ORF">GCM10023175_38230</name>
</gene>
<dbReference type="EMBL" id="BAABGT010000053">
    <property type="protein sequence ID" value="GAA4549697.1"/>
    <property type="molecule type" value="Genomic_DNA"/>
</dbReference>
<keyword evidence="2" id="KW-1185">Reference proteome</keyword>
<dbReference type="Proteomes" id="UP001501598">
    <property type="component" value="Unassembled WGS sequence"/>
</dbReference>
<sequence>MTQDPHRCALPRAEAAGDHFTCVCRSRWVAVRRRWWSRRLRWEPVLFAVPPDLGGERHERELG</sequence>
<organism evidence="1 2">
    <name type="scientific">Pseudonocardia xishanensis</name>
    <dbReference type="NCBI Taxonomy" id="630995"/>
    <lineage>
        <taxon>Bacteria</taxon>
        <taxon>Bacillati</taxon>
        <taxon>Actinomycetota</taxon>
        <taxon>Actinomycetes</taxon>
        <taxon>Pseudonocardiales</taxon>
        <taxon>Pseudonocardiaceae</taxon>
        <taxon>Pseudonocardia</taxon>
    </lineage>
</organism>
<dbReference type="RefSeq" id="WP_345420102.1">
    <property type="nucleotide sequence ID" value="NZ_BAABGT010000053.1"/>
</dbReference>